<accession>A0A5D4H2Y4</accession>
<comment type="similarity">
    <text evidence="1">Belongs to the leucine-binding protein family.</text>
</comment>
<dbReference type="CDD" id="cd06346">
    <property type="entry name" value="PBP1_ABC_ligand_binding-like"/>
    <property type="match status" value="1"/>
</dbReference>
<comment type="caution">
    <text evidence="6">The sequence shown here is derived from an EMBL/GenBank/DDBJ whole genome shotgun (WGS) entry which is preliminary data.</text>
</comment>
<feature type="signal peptide" evidence="4">
    <location>
        <begin position="1"/>
        <end position="27"/>
    </location>
</feature>
<dbReference type="SUPFAM" id="SSF53822">
    <property type="entry name" value="Periplasmic binding protein-like I"/>
    <property type="match status" value="1"/>
</dbReference>
<feature type="domain" description="Leucine-binding protein" evidence="5">
    <location>
        <begin position="29"/>
        <end position="338"/>
    </location>
</feature>
<keyword evidence="2 4" id="KW-0732">Signal</keyword>
<proteinExistence type="inferred from homology"/>
<dbReference type="Gene3D" id="3.40.50.2300">
    <property type="match status" value="2"/>
</dbReference>
<evidence type="ECO:0000256" key="2">
    <source>
        <dbReference type="ARBA" id="ARBA00022729"/>
    </source>
</evidence>
<dbReference type="EMBL" id="VSZS01000054">
    <property type="protein sequence ID" value="TYR34967.1"/>
    <property type="molecule type" value="Genomic_DNA"/>
</dbReference>
<dbReference type="AlphaFoldDB" id="A0A5D4H2Y4"/>
<dbReference type="Proteomes" id="UP000323258">
    <property type="component" value="Unassembled WGS sequence"/>
</dbReference>
<dbReference type="RefSeq" id="WP_148913384.1">
    <property type="nucleotide sequence ID" value="NZ_VSZS01000054.1"/>
</dbReference>
<dbReference type="InterPro" id="IPR028081">
    <property type="entry name" value="Leu-bd"/>
</dbReference>
<evidence type="ECO:0000256" key="1">
    <source>
        <dbReference type="ARBA" id="ARBA00010062"/>
    </source>
</evidence>
<keyword evidence="7" id="KW-1185">Reference proteome</keyword>
<dbReference type="InterPro" id="IPR051010">
    <property type="entry name" value="BCAA_transport"/>
</dbReference>
<gene>
    <name evidence="6" type="ORF">FY036_03885</name>
</gene>
<dbReference type="PANTHER" id="PTHR30483:SF6">
    <property type="entry name" value="PERIPLASMIC BINDING PROTEIN OF ABC TRANSPORTER FOR NATURAL AMINO ACIDS"/>
    <property type="match status" value="1"/>
</dbReference>
<dbReference type="GO" id="GO:0006865">
    <property type="term" value="P:amino acid transport"/>
    <property type="evidence" value="ECO:0007669"/>
    <property type="project" value="UniProtKB-KW"/>
</dbReference>
<organism evidence="6 7">
    <name type="scientific">Neoaquamicrobium microcysteis</name>
    <dbReference type="NCBI Taxonomy" id="2682781"/>
    <lineage>
        <taxon>Bacteria</taxon>
        <taxon>Pseudomonadati</taxon>
        <taxon>Pseudomonadota</taxon>
        <taxon>Alphaproteobacteria</taxon>
        <taxon>Hyphomicrobiales</taxon>
        <taxon>Phyllobacteriaceae</taxon>
        <taxon>Neoaquamicrobium</taxon>
    </lineage>
</organism>
<keyword evidence="3" id="KW-0029">Amino-acid transport</keyword>
<name>A0A5D4H2Y4_9HYPH</name>
<evidence type="ECO:0000256" key="3">
    <source>
        <dbReference type="ARBA" id="ARBA00022970"/>
    </source>
</evidence>
<reference evidence="6 7" key="1">
    <citation type="submission" date="2019-08" db="EMBL/GenBank/DDBJ databases">
        <authorList>
            <person name="Seo Y.L."/>
        </authorList>
    </citation>
    <scope>NUCLEOTIDE SEQUENCE [LARGE SCALE GENOMIC DNA]</scope>
    <source>
        <strain evidence="6 7">MaA-C15</strain>
    </source>
</reference>
<evidence type="ECO:0000313" key="6">
    <source>
        <dbReference type="EMBL" id="TYR34967.1"/>
    </source>
</evidence>
<dbReference type="Pfam" id="PF13458">
    <property type="entry name" value="Peripla_BP_6"/>
    <property type="match status" value="1"/>
</dbReference>
<evidence type="ECO:0000256" key="4">
    <source>
        <dbReference type="SAM" id="SignalP"/>
    </source>
</evidence>
<evidence type="ECO:0000259" key="5">
    <source>
        <dbReference type="Pfam" id="PF13458"/>
    </source>
</evidence>
<dbReference type="OrthoDB" id="9791590at2"/>
<protein>
    <submittedName>
        <fullName evidence="6">ABC transporter substrate-binding protein</fullName>
    </submittedName>
</protein>
<dbReference type="InterPro" id="IPR028082">
    <property type="entry name" value="Peripla_BP_I"/>
</dbReference>
<evidence type="ECO:0000313" key="7">
    <source>
        <dbReference type="Proteomes" id="UP000323258"/>
    </source>
</evidence>
<sequence length="401" mass="40227">MSFATSKLLAASVAGAALLAASVVAQAQEVKVGVILGFTGPLESITPGMGGSAELALKEVNDSGLFLNGETLVPVRADSTCIDAAAATAAAERLITSENVAAIMGADCSGVTIAIANNVAVPNGVVMVSPSATSPALTDIEDNDYFFRTAPSDARQGEVLTEVLTSNDITSVAVSYTNNDYGKGFSDSFVAAFEAAGGTVTINAPHDDGKGDYSAEVGALAAAGGDLLVVLGYVDQGGVGIIRAAVDSGAFDRFALGDGMYGQSLIDAIGEDLEGTVGVIPGAEGEGSEKFAEAASAAGLDPSSSYTGESYDAAALIALAMQKAGSADRTAIRDALLEVANGPGEPILAGELAKGLQILKDGGDIDYVGATNVELIGPGEAAGTYREYIVENGAYKTVGFR</sequence>
<dbReference type="PANTHER" id="PTHR30483">
    <property type="entry name" value="LEUCINE-SPECIFIC-BINDING PROTEIN"/>
    <property type="match status" value="1"/>
</dbReference>
<feature type="chain" id="PRO_5022931628" evidence="4">
    <location>
        <begin position="28"/>
        <end position="401"/>
    </location>
</feature>
<keyword evidence="3" id="KW-0813">Transport</keyword>
<reference evidence="6 7" key="2">
    <citation type="submission" date="2019-09" db="EMBL/GenBank/DDBJ databases">
        <title>Mesorhizobium sp. MaA-C15 isolated from Microcystis aeruginosa.</title>
        <authorList>
            <person name="Jeong S.E."/>
            <person name="Jin H.M."/>
            <person name="Jeon C.O."/>
        </authorList>
    </citation>
    <scope>NUCLEOTIDE SEQUENCE [LARGE SCALE GENOMIC DNA]</scope>
    <source>
        <strain evidence="6 7">MaA-C15</strain>
    </source>
</reference>